<dbReference type="Proteomes" id="UP000248329">
    <property type="component" value="Unassembled WGS sequence"/>
</dbReference>
<name>A0AC61L6Q2_9EURY</name>
<gene>
    <name evidence="1" type="ORF">C4B59_00060</name>
</gene>
<organism evidence="1 2">
    <name type="scientific">Candidatus Methanogaster sp</name>
    <dbReference type="NCBI Taxonomy" id="3386292"/>
    <lineage>
        <taxon>Archaea</taxon>
        <taxon>Methanobacteriati</taxon>
        <taxon>Methanobacteriota</taxon>
        <taxon>Stenosarchaea group</taxon>
        <taxon>Methanomicrobia</taxon>
        <taxon>Methanosarcinales</taxon>
        <taxon>ANME-2 cluster</taxon>
        <taxon>Candidatus Methanogasteraceae</taxon>
        <taxon>Candidatus Methanogaster</taxon>
    </lineage>
</organism>
<proteinExistence type="predicted"/>
<evidence type="ECO:0000313" key="2">
    <source>
        <dbReference type="Proteomes" id="UP000248329"/>
    </source>
</evidence>
<reference evidence="1" key="1">
    <citation type="submission" date="2018-01" db="EMBL/GenBank/DDBJ databases">
        <authorList>
            <person name="Krukenberg V."/>
        </authorList>
    </citation>
    <scope>NUCLEOTIDE SEQUENCE</scope>
    <source>
        <strain evidence="1">E20ANME2</strain>
    </source>
</reference>
<evidence type="ECO:0000313" key="1">
    <source>
        <dbReference type="EMBL" id="PXF62051.1"/>
    </source>
</evidence>
<accession>A0AC61L6Q2</accession>
<protein>
    <submittedName>
        <fullName evidence="1">Uncharacterized protein</fullName>
    </submittedName>
</protein>
<comment type="caution">
    <text evidence="1">The sequence shown here is derived from an EMBL/GenBank/DDBJ whole genome shotgun (WGS) entry which is preliminary data.</text>
</comment>
<sequence>MIKNADRLKRVQEITVLKSIGEIKGVVGRHLEADWWVVCAILSVDGRIHFRLRCFANLTVSDRRKTPDT</sequence>
<dbReference type="EMBL" id="PQXF01000001">
    <property type="protein sequence ID" value="PXF62051.1"/>
    <property type="molecule type" value="Genomic_DNA"/>
</dbReference>